<dbReference type="EMBL" id="JBHSHD010000005">
    <property type="protein sequence ID" value="MFC4819873.1"/>
    <property type="molecule type" value="Genomic_DNA"/>
</dbReference>
<proteinExistence type="predicted"/>
<protein>
    <recommendedName>
        <fullName evidence="4">LamG domain-containing protein</fullName>
    </recommendedName>
</protein>
<evidence type="ECO:0008006" key="4">
    <source>
        <dbReference type="Google" id="ProtNLM"/>
    </source>
</evidence>
<dbReference type="RefSeq" id="WP_380019672.1">
    <property type="nucleotide sequence ID" value="NZ_JBHSHD010000005.1"/>
</dbReference>
<organism evidence="2 3">
    <name type="scientific">Dokdonella ginsengisoli</name>
    <dbReference type="NCBI Taxonomy" id="363846"/>
    <lineage>
        <taxon>Bacteria</taxon>
        <taxon>Pseudomonadati</taxon>
        <taxon>Pseudomonadota</taxon>
        <taxon>Gammaproteobacteria</taxon>
        <taxon>Lysobacterales</taxon>
        <taxon>Rhodanobacteraceae</taxon>
        <taxon>Dokdonella</taxon>
    </lineage>
</organism>
<sequence length="686" mass="72204">MNRYGPRAALGALFAFAAAHAHAALVVYDDALRNTFQDYSYGGGSDFGNAAPVHAGTHSIRFDGNAYNAVSFFHAGGALPLAQYPQLRLWIHGGSSGGQQLTLFLQDSSDGSIASVALNAYIGGGAPAAGAWREAVVPLASIAPFAALGAFDRIDIQSNAAGTQPALYLDDVSLEGSQPDPIFGDGFDGGGGAADGLAIDQDVPIDGLAGDRFRWRDSAGQPRAAVLAHNDGGTGSGGTRGGELREFRYQAGAQTRVVRPTSDGFGGFGYVVSHPSSEDFCTGGGDPSSLGHFTPGQFERVFAGRHHAILRFTQNYPRYCTRLAPAQRYDVPVTIEWTFSTGRDHPLWSVTYDLSGVPADRLEDDSRGPYGQLRIDGAENDGARALIGGVAWGDYYRFASSTDPVTFGSAWSWNEANTVPFVKLWSSGVDATMGLVQTQTIRQQDAGGYWGQDLWNTTSAQGAGCPGQYAMPCDYDWPFQSVNYELGGGATRNARLAWGTNFGFLGLQQYRIRGNAWYGGGGNGTALPGDPTAPGWPKKSYATWIVLGTHGSDPVGAQRREVETVQSLTLGASVGSVAVQGPAGVADTSPATYQPPGYDPVRGALTFQAAGNRLDANVAVGAGTLKHPLVIVRGYAAALPATVKLGGAVLTRDVDYFPSLRADAAELWITLNRDLTGAANRLEIAP</sequence>
<feature type="chain" id="PRO_5046713569" description="LamG domain-containing protein" evidence="1">
    <location>
        <begin position="24"/>
        <end position="686"/>
    </location>
</feature>
<name>A0ABV9QRA9_9GAMM</name>
<comment type="caution">
    <text evidence="2">The sequence shown here is derived from an EMBL/GenBank/DDBJ whole genome shotgun (WGS) entry which is preliminary data.</text>
</comment>
<evidence type="ECO:0000313" key="3">
    <source>
        <dbReference type="Proteomes" id="UP001595886"/>
    </source>
</evidence>
<keyword evidence="3" id="KW-1185">Reference proteome</keyword>
<gene>
    <name evidence="2" type="ORF">ACFO6Q_06035</name>
</gene>
<dbReference type="Gene3D" id="2.60.120.430">
    <property type="entry name" value="Galactose-binding lectin"/>
    <property type="match status" value="1"/>
</dbReference>
<feature type="signal peptide" evidence="1">
    <location>
        <begin position="1"/>
        <end position="23"/>
    </location>
</feature>
<evidence type="ECO:0000313" key="2">
    <source>
        <dbReference type="EMBL" id="MFC4819873.1"/>
    </source>
</evidence>
<dbReference type="Proteomes" id="UP001595886">
    <property type="component" value="Unassembled WGS sequence"/>
</dbReference>
<reference evidence="3" key="1">
    <citation type="journal article" date="2019" name="Int. J. Syst. Evol. Microbiol.">
        <title>The Global Catalogue of Microorganisms (GCM) 10K type strain sequencing project: providing services to taxonomists for standard genome sequencing and annotation.</title>
        <authorList>
            <consortium name="The Broad Institute Genomics Platform"/>
            <consortium name="The Broad Institute Genome Sequencing Center for Infectious Disease"/>
            <person name="Wu L."/>
            <person name="Ma J."/>
        </authorList>
    </citation>
    <scope>NUCLEOTIDE SEQUENCE [LARGE SCALE GENOMIC DNA]</scope>
    <source>
        <strain evidence="3">CCUG 30340</strain>
    </source>
</reference>
<keyword evidence="1" id="KW-0732">Signal</keyword>
<accession>A0ABV9QRA9</accession>
<evidence type="ECO:0000256" key="1">
    <source>
        <dbReference type="SAM" id="SignalP"/>
    </source>
</evidence>